<dbReference type="EMBL" id="CAXKWB010019460">
    <property type="protein sequence ID" value="CAL4121907.1"/>
    <property type="molecule type" value="Genomic_DNA"/>
</dbReference>
<evidence type="ECO:0000256" key="1">
    <source>
        <dbReference type="ARBA" id="ARBA00008390"/>
    </source>
</evidence>
<comment type="similarity">
    <text evidence="1">Belongs to the calycin superfamily. Fatty-acid binding protein (FABP) family.</text>
</comment>
<dbReference type="InterPro" id="IPR000463">
    <property type="entry name" value="Fatty_acid-bd"/>
</dbReference>
<dbReference type="Gene3D" id="2.40.128.20">
    <property type="match status" value="1"/>
</dbReference>
<dbReference type="GO" id="GO:0005504">
    <property type="term" value="F:fatty acid binding"/>
    <property type="evidence" value="ECO:0007669"/>
    <property type="project" value="UniProtKB-ARBA"/>
</dbReference>
<comment type="caution">
    <text evidence="4">The sequence shown here is derived from an EMBL/GenBank/DDBJ whole genome shotgun (WGS) entry which is preliminary data.</text>
</comment>
<dbReference type="InterPro" id="IPR031259">
    <property type="entry name" value="ILBP"/>
</dbReference>
<dbReference type="PRINTS" id="PR00178">
    <property type="entry name" value="FATTYACIDBP"/>
</dbReference>
<name>A0AAV2RD29_MEGNR</name>
<protein>
    <recommendedName>
        <fullName evidence="3">Lipocalin/cytosolic fatty-acid binding domain-containing protein</fullName>
    </recommendedName>
</protein>
<organism evidence="4 5">
    <name type="scientific">Meganyctiphanes norvegica</name>
    <name type="common">Northern krill</name>
    <name type="synonym">Thysanopoda norvegica</name>
    <dbReference type="NCBI Taxonomy" id="48144"/>
    <lineage>
        <taxon>Eukaryota</taxon>
        <taxon>Metazoa</taxon>
        <taxon>Ecdysozoa</taxon>
        <taxon>Arthropoda</taxon>
        <taxon>Crustacea</taxon>
        <taxon>Multicrustacea</taxon>
        <taxon>Malacostraca</taxon>
        <taxon>Eumalacostraca</taxon>
        <taxon>Eucarida</taxon>
        <taxon>Euphausiacea</taxon>
        <taxon>Euphausiidae</taxon>
        <taxon>Meganyctiphanes</taxon>
    </lineage>
</organism>
<keyword evidence="5" id="KW-1185">Reference proteome</keyword>
<dbReference type="Pfam" id="PF00061">
    <property type="entry name" value="Lipocalin"/>
    <property type="match status" value="1"/>
</dbReference>
<feature type="non-terminal residue" evidence="4">
    <location>
        <position position="1"/>
    </location>
</feature>
<dbReference type="AlphaFoldDB" id="A0AAV2RD29"/>
<gene>
    <name evidence="4" type="ORF">MNOR_LOCUS22769</name>
</gene>
<sequence>LGVNIVSRKLAVAQTPTVEITLDGDTYTIKQTTTVKTTEIKFKLGEEFDETTADGRLVKSTVTLDGSTLKQKQIGDKEKKEKDMTCDRVFSDDDMTMTCKVDDIVCKRVYKRQ</sequence>
<proteinExistence type="inferred from homology"/>
<dbReference type="FunFam" id="2.40.128.20:FF:000001">
    <property type="entry name" value="Fatty acid-binding protein, adipocyte"/>
    <property type="match status" value="1"/>
</dbReference>
<evidence type="ECO:0000256" key="2">
    <source>
        <dbReference type="ARBA" id="ARBA00023121"/>
    </source>
</evidence>
<reference evidence="4 5" key="1">
    <citation type="submission" date="2024-05" db="EMBL/GenBank/DDBJ databases">
        <authorList>
            <person name="Wallberg A."/>
        </authorList>
    </citation>
    <scope>NUCLEOTIDE SEQUENCE [LARGE SCALE GENOMIC DNA]</scope>
</reference>
<dbReference type="SUPFAM" id="SSF50814">
    <property type="entry name" value="Lipocalins"/>
    <property type="match status" value="1"/>
</dbReference>
<feature type="domain" description="Lipocalin/cytosolic fatty-acid binding" evidence="3">
    <location>
        <begin position="1"/>
        <end position="112"/>
    </location>
</feature>
<dbReference type="InterPro" id="IPR012674">
    <property type="entry name" value="Calycin"/>
</dbReference>
<keyword evidence="2" id="KW-0446">Lipid-binding</keyword>
<evidence type="ECO:0000313" key="4">
    <source>
        <dbReference type="EMBL" id="CAL4121907.1"/>
    </source>
</evidence>
<dbReference type="InterPro" id="IPR000566">
    <property type="entry name" value="Lipocln_cytosolic_FA-bd_dom"/>
</dbReference>
<dbReference type="PANTHER" id="PTHR11955">
    <property type="entry name" value="FATTY ACID BINDING PROTEIN"/>
    <property type="match status" value="1"/>
</dbReference>
<evidence type="ECO:0000313" key="5">
    <source>
        <dbReference type="Proteomes" id="UP001497623"/>
    </source>
</evidence>
<dbReference type="Proteomes" id="UP001497623">
    <property type="component" value="Unassembled WGS sequence"/>
</dbReference>
<accession>A0AAV2RD29</accession>
<evidence type="ECO:0000259" key="3">
    <source>
        <dbReference type="Pfam" id="PF00061"/>
    </source>
</evidence>